<comment type="caution">
    <text evidence="1">The sequence shown here is derived from an EMBL/GenBank/DDBJ whole genome shotgun (WGS) entry which is preliminary data.</text>
</comment>
<accession>A0AA89AJX0</accession>
<dbReference type="AlphaFoldDB" id="A0AA89AJX0"/>
<proteinExistence type="predicted"/>
<evidence type="ECO:0000313" key="2">
    <source>
        <dbReference type="Proteomes" id="UP001188597"/>
    </source>
</evidence>
<evidence type="ECO:0000313" key="1">
    <source>
        <dbReference type="EMBL" id="KAK3005012.1"/>
    </source>
</evidence>
<sequence length="119" mass="12842">MKELDNTTTATIWEFAARSKKTTFLTARMTIAAALASKPVVGSSINITAGLATSSTAIVSRLRCSVDRPLTPGIPTKIASNFDFTFNVTTTFSSRKNVKKCCFASTSDTHQCSKNTRPE</sequence>
<protein>
    <submittedName>
        <fullName evidence="1">Uncharacterized protein</fullName>
    </submittedName>
</protein>
<keyword evidence="2" id="KW-1185">Reference proteome</keyword>
<reference evidence="1" key="1">
    <citation type="submission" date="2022-12" db="EMBL/GenBank/DDBJ databases">
        <title>Draft genome assemblies for two species of Escallonia (Escalloniales).</title>
        <authorList>
            <person name="Chanderbali A."/>
            <person name="Dervinis C."/>
            <person name="Anghel I."/>
            <person name="Soltis D."/>
            <person name="Soltis P."/>
            <person name="Zapata F."/>
        </authorList>
    </citation>
    <scope>NUCLEOTIDE SEQUENCE</scope>
    <source>
        <strain evidence="1">UCBG64.0493</strain>
        <tissue evidence="1">Leaf</tissue>
    </source>
</reference>
<name>A0AA89AJX0_9ASTE</name>
<organism evidence="1 2">
    <name type="scientific">Escallonia herrerae</name>
    <dbReference type="NCBI Taxonomy" id="1293975"/>
    <lineage>
        <taxon>Eukaryota</taxon>
        <taxon>Viridiplantae</taxon>
        <taxon>Streptophyta</taxon>
        <taxon>Embryophyta</taxon>
        <taxon>Tracheophyta</taxon>
        <taxon>Spermatophyta</taxon>
        <taxon>Magnoliopsida</taxon>
        <taxon>eudicotyledons</taxon>
        <taxon>Gunneridae</taxon>
        <taxon>Pentapetalae</taxon>
        <taxon>asterids</taxon>
        <taxon>campanulids</taxon>
        <taxon>Escalloniales</taxon>
        <taxon>Escalloniaceae</taxon>
        <taxon>Escallonia</taxon>
    </lineage>
</organism>
<dbReference type="EMBL" id="JAVXUP010002180">
    <property type="protein sequence ID" value="KAK3005012.1"/>
    <property type="molecule type" value="Genomic_DNA"/>
</dbReference>
<dbReference type="Proteomes" id="UP001188597">
    <property type="component" value="Unassembled WGS sequence"/>
</dbReference>
<gene>
    <name evidence="1" type="ORF">RJ639_016129</name>
</gene>